<comment type="subcellular location">
    <subcellularLocation>
        <location evidence="1">Membrane</location>
        <topology evidence="1">Lipid-anchor</topology>
    </subcellularLocation>
</comment>
<dbReference type="PROSITE" id="PS51257">
    <property type="entry name" value="PROKAR_LIPOPROTEIN"/>
    <property type="match status" value="1"/>
</dbReference>
<keyword evidence="6" id="KW-0564">Palmitate</keyword>
<feature type="domain" description="Spore germination GerAC-like C-terminal" evidence="8">
    <location>
        <begin position="216"/>
        <end position="381"/>
    </location>
</feature>
<name>R4KCM7_CLOPA</name>
<dbReference type="KEGG" id="cpas:Clopa_3506"/>
<dbReference type="RefSeq" id="WP_015616578.1">
    <property type="nucleotide sequence ID" value="NC_021182.1"/>
</dbReference>
<keyword evidence="7" id="KW-0449">Lipoprotein</keyword>
<evidence type="ECO:0000313" key="11">
    <source>
        <dbReference type="Proteomes" id="UP000013523"/>
    </source>
</evidence>
<evidence type="ECO:0000259" key="8">
    <source>
        <dbReference type="Pfam" id="PF05504"/>
    </source>
</evidence>
<dbReference type="InterPro" id="IPR038501">
    <property type="entry name" value="Spore_GerAC_C_sf"/>
</dbReference>
<dbReference type="STRING" id="86416.Clopa_3506"/>
<dbReference type="Pfam" id="PF05504">
    <property type="entry name" value="Spore_GerAC"/>
    <property type="match status" value="1"/>
</dbReference>
<evidence type="ECO:0000256" key="7">
    <source>
        <dbReference type="ARBA" id="ARBA00023288"/>
    </source>
</evidence>
<dbReference type="Pfam" id="PF25198">
    <property type="entry name" value="Spore_GerAC_N"/>
    <property type="match status" value="1"/>
</dbReference>
<sequence length="388" mass="43215">MKRITSILIIIVFTISLVGCSEAKKELNELAVVLAIGFDLTEDNKYLTTVQILNSQSDSSGSMNGQNKGGQQISSDVLVYNMVGNTPHDAISKLSIKLGKNLFFSHSKYTVIGNDLAKSGLNLLVDSLLRHTDAREDNILLVTMGKASDIISTVTSENKIPANVVESLIKLQRNYGYMPVISRLNFANALYNKTSAPILGVINLQKDTISNIFNLSGTAVFNKDKLTGFMDKYQTRGMQWIRGEVKTGTILVRLPDNKIINFEILTAKSKIKPIIKDSALIMEVNINEEGNIREMTENLDPMKDYTVMDKLSNLQSEAIAKEAKLAVYAAQKQFKSDIFDFSGVIKRDNPNYWNKIEKNWDSIFPNIKVKINVNSSVKRPGLISKPIK</sequence>
<keyword evidence="3" id="KW-0309">Germination</keyword>
<dbReference type="AlphaFoldDB" id="R4KCM7"/>
<evidence type="ECO:0000313" key="10">
    <source>
        <dbReference type="EMBL" id="AGK98294.1"/>
    </source>
</evidence>
<dbReference type="GO" id="GO:0016020">
    <property type="term" value="C:membrane"/>
    <property type="evidence" value="ECO:0007669"/>
    <property type="project" value="UniProtKB-SubCell"/>
</dbReference>
<organism evidence="10 11">
    <name type="scientific">Clostridium pasteurianum BC1</name>
    <dbReference type="NCBI Taxonomy" id="86416"/>
    <lineage>
        <taxon>Bacteria</taxon>
        <taxon>Bacillati</taxon>
        <taxon>Bacillota</taxon>
        <taxon>Clostridia</taxon>
        <taxon>Eubacteriales</taxon>
        <taxon>Clostridiaceae</taxon>
        <taxon>Clostridium</taxon>
    </lineage>
</organism>
<dbReference type="NCBIfam" id="TIGR02887">
    <property type="entry name" value="spore_ger_x_C"/>
    <property type="match status" value="1"/>
</dbReference>
<keyword evidence="5" id="KW-0472">Membrane</keyword>
<dbReference type="OrthoDB" id="9816067at2"/>
<dbReference type="PATRIC" id="fig|86416.3.peg.3504"/>
<reference evidence="10 11" key="1">
    <citation type="submission" date="2012-01" db="EMBL/GenBank/DDBJ databases">
        <title>Complete sequence of chromosome of Clostridium pasteurianum BC1.</title>
        <authorList>
            <consortium name="US DOE Joint Genome Institute"/>
            <person name="Lucas S."/>
            <person name="Han J."/>
            <person name="Lapidus A."/>
            <person name="Cheng J.-F."/>
            <person name="Goodwin L."/>
            <person name="Pitluck S."/>
            <person name="Peters L."/>
            <person name="Mikhailova N."/>
            <person name="Teshima H."/>
            <person name="Detter J.C."/>
            <person name="Han C."/>
            <person name="Tapia R."/>
            <person name="Land M."/>
            <person name="Hauser L."/>
            <person name="Kyrpides N."/>
            <person name="Ivanova N."/>
            <person name="Pagani I."/>
            <person name="Dunn J."/>
            <person name="Taghavi S."/>
            <person name="Francis A."/>
            <person name="van der Lelie D."/>
            <person name="Woyke T."/>
        </authorList>
    </citation>
    <scope>NUCLEOTIDE SEQUENCE [LARGE SCALE GENOMIC DNA]</scope>
    <source>
        <strain evidence="10 11">BC1</strain>
    </source>
</reference>
<gene>
    <name evidence="10" type="ORF">Clopa_3506</name>
</gene>
<dbReference type="InterPro" id="IPR046953">
    <property type="entry name" value="Spore_GerAC-like_C"/>
</dbReference>
<dbReference type="HOGENOM" id="CLU_051140_0_0_9"/>
<comment type="similarity">
    <text evidence="2">Belongs to the GerABKC lipoprotein family.</text>
</comment>
<evidence type="ECO:0000256" key="4">
    <source>
        <dbReference type="ARBA" id="ARBA00022729"/>
    </source>
</evidence>
<keyword evidence="11" id="KW-1185">Reference proteome</keyword>
<dbReference type="PANTHER" id="PTHR35789">
    <property type="entry name" value="SPORE GERMINATION PROTEIN B3"/>
    <property type="match status" value="1"/>
</dbReference>
<keyword evidence="4" id="KW-0732">Signal</keyword>
<dbReference type="InterPro" id="IPR008844">
    <property type="entry name" value="Spore_GerAC-like"/>
</dbReference>
<dbReference type="InterPro" id="IPR057336">
    <property type="entry name" value="GerAC_N"/>
</dbReference>
<protein>
    <submittedName>
        <fullName evidence="10">Germination protein, Ger(X)C family</fullName>
    </submittedName>
</protein>
<evidence type="ECO:0000256" key="3">
    <source>
        <dbReference type="ARBA" id="ARBA00022544"/>
    </source>
</evidence>
<feature type="domain" description="Spore germination protein N-terminal" evidence="9">
    <location>
        <begin position="24"/>
        <end position="203"/>
    </location>
</feature>
<dbReference type="Proteomes" id="UP000013523">
    <property type="component" value="Chromosome"/>
</dbReference>
<proteinExistence type="inferred from homology"/>
<dbReference type="GO" id="GO:0009847">
    <property type="term" value="P:spore germination"/>
    <property type="evidence" value="ECO:0007669"/>
    <property type="project" value="InterPro"/>
</dbReference>
<dbReference type="EMBL" id="CP003261">
    <property type="protein sequence ID" value="AGK98294.1"/>
    <property type="molecule type" value="Genomic_DNA"/>
</dbReference>
<evidence type="ECO:0000256" key="2">
    <source>
        <dbReference type="ARBA" id="ARBA00007886"/>
    </source>
</evidence>
<evidence type="ECO:0000256" key="1">
    <source>
        <dbReference type="ARBA" id="ARBA00004635"/>
    </source>
</evidence>
<accession>R4KCM7</accession>
<dbReference type="Gene3D" id="3.30.300.210">
    <property type="entry name" value="Nutrient germinant receptor protein C, domain 3"/>
    <property type="match status" value="1"/>
</dbReference>
<evidence type="ECO:0000256" key="6">
    <source>
        <dbReference type="ARBA" id="ARBA00023139"/>
    </source>
</evidence>
<dbReference type="PANTHER" id="PTHR35789:SF1">
    <property type="entry name" value="SPORE GERMINATION PROTEIN B3"/>
    <property type="match status" value="1"/>
</dbReference>
<dbReference type="eggNOG" id="ENOG502Z9N7">
    <property type="taxonomic scope" value="Bacteria"/>
</dbReference>
<evidence type="ECO:0000256" key="5">
    <source>
        <dbReference type="ARBA" id="ARBA00023136"/>
    </source>
</evidence>
<evidence type="ECO:0000259" key="9">
    <source>
        <dbReference type="Pfam" id="PF25198"/>
    </source>
</evidence>